<dbReference type="AlphaFoldDB" id="A0A1S4FN83"/>
<feature type="chain" id="PRO_5036443968" evidence="1">
    <location>
        <begin position="21"/>
        <end position="164"/>
    </location>
</feature>
<reference evidence="2" key="2">
    <citation type="journal article" date="2007" name="Science">
        <title>Genome sequence of Aedes aegypti, a major arbovirus vector.</title>
        <authorList>
            <person name="Nene V."/>
            <person name="Wortman J.R."/>
            <person name="Lawson D."/>
            <person name="Haas B."/>
            <person name="Kodira C."/>
            <person name="Tu Z.J."/>
            <person name="Loftus B."/>
            <person name="Xi Z."/>
            <person name="Megy K."/>
            <person name="Grabherr M."/>
            <person name="Ren Q."/>
            <person name="Zdobnov E.M."/>
            <person name="Lobo N.F."/>
            <person name="Campbell K.S."/>
            <person name="Brown S.E."/>
            <person name="Bonaldo M.F."/>
            <person name="Zhu J."/>
            <person name="Sinkins S.P."/>
            <person name="Hogenkamp D.G."/>
            <person name="Amedeo P."/>
            <person name="Arensburger P."/>
            <person name="Atkinson P.W."/>
            <person name="Bidwell S."/>
            <person name="Biedler J."/>
            <person name="Birney E."/>
            <person name="Bruggner R.V."/>
            <person name="Costas J."/>
            <person name="Coy M.R."/>
            <person name="Crabtree J."/>
            <person name="Crawford M."/>
            <person name="Debruyn B."/>
            <person name="Decaprio D."/>
            <person name="Eiglmeier K."/>
            <person name="Eisenstadt E."/>
            <person name="El-Dorry H."/>
            <person name="Gelbart W.M."/>
            <person name="Gomes S.L."/>
            <person name="Hammond M."/>
            <person name="Hannick L.I."/>
            <person name="Hogan J.R."/>
            <person name="Holmes M.H."/>
            <person name="Jaffe D."/>
            <person name="Johnston J.S."/>
            <person name="Kennedy R.C."/>
            <person name="Koo H."/>
            <person name="Kravitz S."/>
            <person name="Kriventseva E.V."/>
            <person name="Kulp D."/>
            <person name="Labutti K."/>
            <person name="Lee E."/>
            <person name="Li S."/>
            <person name="Lovin D.D."/>
            <person name="Mao C."/>
            <person name="Mauceli E."/>
            <person name="Menck C.F."/>
            <person name="Miller J.R."/>
            <person name="Montgomery P."/>
            <person name="Mori A."/>
            <person name="Nascimento A.L."/>
            <person name="Naveira H.F."/>
            <person name="Nusbaum C."/>
            <person name="O'leary S."/>
            <person name="Orvis J."/>
            <person name="Pertea M."/>
            <person name="Quesneville H."/>
            <person name="Reidenbach K.R."/>
            <person name="Rogers Y.H."/>
            <person name="Roth C.W."/>
            <person name="Schneider J.R."/>
            <person name="Schatz M."/>
            <person name="Shumway M."/>
            <person name="Stanke M."/>
            <person name="Stinson E.O."/>
            <person name="Tubio J.M."/>
            <person name="Vanzee J.P."/>
            <person name="Verjovski-Almeida S."/>
            <person name="Werner D."/>
            <person name="White O."/>
            <person name="Wyder S."/>
            <person name="Zeng Q."/>
            <person name="Zhao Q."/>
            <person name="Zhao Y."/>
            <person name="Hill C.A."/>
            <person name="Raikhel A.S."/>
            <person name="Soares M.B."/>
            <person name="Knudson D.L."/>
            <person name="Lee N.H."/>
            <person name="Galagan J."/>
            <person name="Salzberg S.L."/>
            <person name="Paulsen I.T."/>
            <person name="Dimopoulos G."/>
            <person name="Collins F.H."/>
            <person name="Birren B."/>
            <person name="Fraser-Liggett C.M."/>
            <person name="Severson D.W."/>
        </authorList>
    </citation>
    <scope>NUCLEOTIDE SEQUENCE [LARGE SCALE GENOMIC DNA]</scope>
    <source>
        <strain evidence="2">Liverpool</strain>
    </source>
</reference>
<gene>
    <name evidence="2" type="ORF">AaeL_AAEL009750</name>
</gene>
<dbReference type="KEGG" id="aag:5572368"/>
<dbReference type="Proteomes" id="UP000682892">
    <property type="component" value="Unassembled WGS sequence"/>
</dbReference>
<name>A0A1S4FN83_AEDAE</name>
<proteinExistence type="predicted"/>
<dbReference type="HOGENOM" id="CLU_1620392_0_0_1"/>
<dbReference type="OrthoDB" id="7733041at2759"/>
<sequence length="164" mass="18803">MSKLTLCIMIAIISTTMVTATPMNPEMVGTIISTVSQVLDSLEQKDPSGMVRQFRTSIAPFKEMFLNVMSKMSGRQKRSIHSDYVATKLNATHYQKVEFHKSWDKDAQQKLENSCLIKENEVFWLDYMTSILIGLTQEMKRVIDGKQVPFKMSKQAYEQQKPKA</sequence>
<reference evidence="2" key="1">
    <citation type="submission" date="2005-10" db="EMBL/GenBank/DDBJ databases">
        <authorList>
            <person name="Loftus B.J."/>
            <person name="Nene V.M."/>
            <person name="Hannick L.I."/>
            <person name="Bidwell S."/>
            <person name="Haas B."/>
            <person name="Amedeo P."/>
            <person name="Orvis J."/>
            <person name="Wortman J.R."/>
            <person name="White O.R."/>
            <person name="Salzberg S."/>
            <person name="Shumway M."/>
            <person name="Koo H."/>
            <person name="Zhao Y."/>
            <person name="Holmes M."/>
            <person name="Miller J."/>
            <person name="Schatz M."/>
            <person name="Pop M."/>
            <person name="Pai G."/>
            <person name="Utterback T."/>
            <person name="Rogers Y.-H."/>
            <person name="Kravitz S."/>
            <person name="Fraser C.M."/>
        </authorList>
    </citation>
    <scope>NUCLEOTIDE SEQUENCE</scope>
    <source>
        <strain evidence="2">Liverpool</strain>
    </source>
</reference>
<evidence type="ECO:0000313" key="2">
    <source>
        <dbReference type="EMBL" id="EAT38353.1"/>
    </source>
</evidence>
<evidence type="ECO:0000256" key="1">
    <source>
        <dbReference type="SAM" id="SignalP"/>
    </source>
</evidence>
<dbReference type="OMA" id="ATHYQKV"/>
<accession>A0A1S4FN83</accession>
<feature type="signal peptide" evidence="1">
    <location>
        <begin position="1"/>
        <end position="20"/>
    </location>
</feature>
<dbReference type="EMBL" id="CH477609">
    <property type="protein sequence ID" value="EAT38353.1"/>
    <property type="molecule type" value="Genomic_DNA"/>
</dbReference>
<protein>
    <submittedName>
        <fullName evidence="2">AAEL009750-PA</fullName>
    </submittedName>
</protein>
<evidence type="ECO:0000313" key="3">
    <source>
        <dbReference type="Proteomes" id="UP000682892"/>
    </source>
</evidence>
<reference evidence="2" key="3">
    <citation type="submission" date="2012-09" db="EMBL/GenBank/DDBJ databases">
        <authorList>
            <consortium name="VectorBase"/>
        </authorList>
    </citation>
    <scope>NUCLEOTIDE SEQUENCE</scope>
    <source>
        <strain evidence="2">Liverpool</strain>
    </source>
</reference>
<organism evidence="2 3">
    <name type="scientific">Aedes aegypti</name>
    <name type="common">Yellowfever mosquito</name>
    <name type="synonym">Culex aegypti</name>
    <dbReference type="NCBI Taxonomy" id="7159"/>
    <lineage>
        <taxon>Eukaryota</taxon>
        <taxon>Metazoa</taxon>
        <taxon>Ecdysozoa</taxon>
        <taxon>Arthropoda</taxon>
        <taxon>Hexapoda</taxon>
        <taxon>Insecta</taxon>
        <taxon>Pterygota</taxon>
        <taxon>Neoptera</taxon>
        <taxon>Endopterygota</taxon>
        <taxon>Diptera</taxon>
        <taxon>Nematocera</taxon>
        <taxon>Culicoidea</taxon>
        <taxon>Culicidae</taxon>
        <taxon>Culicinae</taxon>
        <taxon>Aedini</taxon>
        <taxon>Aedes</taxon>
        <taxon>Stegomyia</taxon>
    </lineage>
</organism>
<keyword evidence="1" id="KW-0732">Signal</keyword>